<protein>
    <submittedName>
        <fullName evidence="1">Uncharacterized protein</fullName>
    </submittedName>
</protein>
<dbReference type="PANTHER" id="PTHR38797:SF4">
    <property type="entry name" value="NUCLEAR PORE COMPLEX PROTEIN NUP85"/>
    <property type="match status" value="1"/>
</dbReference>
<proteinExistence type="predicted"/>
<dbReference type="EMBL" id="KQ030520">
    <property type="protein sequence ID" value="KJZ74996.1"/>
    <property type="molecule type" value="Genomic_DNA"/>
</dbReference>
<reference evidence="1 2" key="1">
    <citation type="journal article" date="2014" name="Genome Biol. Evol.">
        <title>Comparative genomics and transcriptomics analyses reveal divergent lifestyle features of nematode endoparasitic fungus Hirsutella minnesotensis.</title>
        <authorList>
            <person name="Lai Y."/>
            <person name="Liu K."/>
            <person name="Zhang X."/>
            <person name="Zhang X."/>
            <person name="Li K."/>
            <person name="Wang N."/>
            <person name="Shu C."/>
            <person name="Wu Y."/>
            <person name="Wang C."/>
            <person name="Bushley K.E."/>
            <person name="Xiang M."/>
            <person name="Liu X."/>
        </authorList>
    </citation>
    <scope>NUCLEOTIDE SEQUENCE [LARGE SCALE GENOMIC DNA]</scope>
    <source>
        <strain evidence="1 2">3608</strain>
    </source>
</reference>
<dbReference type="Pfam" id="PF12311">
    <property type="entry name" value="DUF3632"/>
    <property type="match status" value="1"/>
</dbReference>
<accession>A0A0F7ZK59</accession>
<dbReference type="PANTHER" id="PTHR38797">
    <property type="entry name" value="NUCLEAR PORE COMPLEX PROTEIN NUP85-RELATED"/>
    <property type="match status" value="1"/>
</dbReference>
<dbReference type="InterPro" id="IPR022085">
    <property type="entry name" value="OpdG"/>
</dbReference>
<sequence length="302" mass="33392">MMEASVRLNISDDGDSEADKEVIGALDALVNGFISPDKAAVYIDTTIAKDCQEAHVSYTSPSRPSLTSGGEVNRTPSTSGWLKFLWDCIAKSSMAIPFDHSGQDRLAALLLELQRLPRHDVPELYQGLEQWLWEIDQGHFTGTRQVETSSSAATAYMNFSAFIARLFANGIVETSRLCALIRPSPFALSKPLASTRYSDPAEAAQHYEPYASAAAQWILFAGEDLFIMCQQNVILQVGKQKWTRALWDSWKAKFLIIAKAEQFSSQARGFATRALERIAETERSKASSTSVVEKFGFMSATE</sequence>
<evidence type="ECO:0000313" key="1">
    <source>
        <dbReference type="EMBL" id="KJZ74996.1"/>
    </source>
</evidence>
<dbReference type="OrthoDB" id="3350591at2759"/>
<evidence type="ECO:0000313" key="2">
    <source>
        <dbReference type="Proteomes" id="UP000054481"/>
    </source>
</evidence>
<dbReference type="Proteomes" id="UP000054481">
    <property type="component" value="Unassembled WGS sequence"/>
</dbReference>
<dbReference type="AlphaFoldDB" id="A0A0F7ZK59"/>
<organism evidence="1 2">
    <name type="scientific">Hirsutella minnesotensis 3608</name>
    <dbReference type="NCBI Taxonomy" id="1043627"/>
    <lineage>
        <taxon>Eukaryota</taxon>
        <taxon>Fungi</taxon>
        <taxon>Dikarya</taxon>
        <taxon>Ascomycota</taxon>
        <taxon>Pezizomycotina</taxon>
        <taxon>Sordariomycetes</taxon>
        <taxon>Hypocreomycetidae</taxon>
        <taxon>Hypocreales</taxon>
        <taxon>Ophiocordycipitaceae</taxon>
        <taxon>Hirsutella</taxon>
    </lineage>
</organism>
<gene>
    <name evidence="1" type="ORF">HIM_05482</name>
</gene>
<keyword evidence="2" id="KW-1185">Reference proteome</keyword>
<dbReference type="InterPro" id="IPR053204">
    <property type="entry name" value="Oxopyrrolidines_Biosynth-assoc"/>
</dbReference>
<name>A0A0F7ZK59_9HYPO</name>